<accession>A0A1L8CPZ6</accession>
<dbReference type="PROSITE" id="PS51379">
    <property type="entry name" value="4FE4S_FER_2"/>
    <property type="match status" value="1"/>
</dbReference>
<proteinExistence type="inferred from homology"/>
<organism evidence="16 17">
    <name type="scientific">Mariprofundus micogutta</name>
    <dbReference type="NCBI Taxonomy" id="1921010"/>
    <lineage>
        <taxon>Bacteria</taxon>
        <taxon>Pseudomonadati</taxon>
        <taxon>Pseudomonadota</taxon>
        <taxon>Candidatius Mariprofundia</taxon>
        <taxon>Mariprofundales</taxon>
        <taxon>Mariprofundaceae</taxon>
        <taxon>Mariprofundus</taxon>
    </lineage>
</organism>
<dbReference type="InterPro" id="IPR019574">
    <property type="entry name" value="NADH_UbQ_OxRdtase_Gsu_4Fe4S-bd"/>
</dbReference>
<dbReference type="GO" id="GO:0046872">
    <property type="term" value="F:metal ion binding"/>
    <property type="evidence" value="ECO:0007669"/>
    <property type="project" value="UniProtKB-KW"/>
</dbReference>
<dbReference type="RefSeq" id="WP_072660257.1">
    <property type="nucleotide sequence ID" value="NZ_BDFD01000018.1"/>
</dbReference>
<dbReference type="SUPFAM" id="SSF54862">
    <property type="entry name" value="4Fe-4S ferredoxins"/>
    <property type="match status" value="1"/>
</dbReference>
<evidence type="ECO:0000259" key="13">
    <source>
        <dbReference type="PROSITE" id="PS51085"/>
    </source>
</evidence>
<dbReference type="GO" id="GO:0016491">
    <property type="term" value="F:oxidoreductase activity"/>
    <property type="evidence" value="ECO:0007669"/>
    <property type="project" value="UniProtKB-KW"/>
</dbReference>
<evidence type="ECO:0000256" key="6">
    <source>
        <dbReference type="ARBA" id="ARBA00022723"/>
    </source>
</evidence>
<dbReference type="AlphaFoldDB" id="A0A1L8CPZ6"/>
<keyword evidence="9" id="KW-0411">Iron-sulfur</keyword>
<evidence type="ECO:0000256" key="11">
    <source>
        <dbReference type="ARBA" id="ARBA00023136"/>
    </source>
</evidence>
<dbReference type="PROSITE" id="PS51085">
    <property type="entry name" value="2FE2S_FER_2"/>
    <property type="match status" value="1"/>
</dbReference>
<evidence type="ECO:0000256" key="1">
    <source>
        <dbReference type="ARBA" id="ARBA00001966"/>
    </source>
</evidence>
<dbReference type="Pfam" id="PF13510">
    <property type="entry name" value="Fer2_4"/>
    <property type="match status" value="1"/>
</dbReference>
<dbReference type="Proteomes" id="UP000231632">
    <property type="component" value="Unassembled WGS sequence"/>
</dbReference>
<evidence type="ECO:0000256" key="7">
    <source>
        <dbReference type="ARBA" id="ARBA00022967"/>
    </source>
</evidence>
<dbReference type="STRING" id="1921010.MMIC_P1931"/>
<dbReference type="CDD" id="cd00207">
    <property type="entry name" value="fer2"/>
    <property type="match status" value="1"/>
</dbReference>
<dbReference type="InterPro" id="IPR000283">
    <property type="entry name" value="NADH_UbQ_OxRdtase_75kDa_su_CS"/>
</dbReference>
<dbReference type="GO" id="GO:0008137">
    <property type="term" value="F:NADH dehydrogenase (ubiquinone) activity"/>
    <property type="evidence" value="ECO:0007669"/>
    <property type="project" value="InterPro"/>
</dbReference>
<protein>
    <submittedName>
        <fullName evidence="16">Bidirectional [NiFe] hydrogenase diaphorase subunit</fullName>
        <ecNumber evidence="16">1.6.5.3</ecNumber>
    </submittedName>
</protein>
<comment type="cofactor">
    <cofactor evidence="1">
        <name>[4Fe-4S] cluster</name>
        <dbReference type="ChEBI" id="CHEBI:49883"/>
    </cofactor>
</comment>
<dbReference type="GO" id="GO:0051539">
    <property type="term" value="F:4 iron, 4 sulfur cluster binding"/>
    <property type="evidence" value="ECO:0007669"/>
    <property type="project" value="UniProtKB-KW"/>
</dbReference>
<keyword evidence="11" id="KW-0472">Membrane</keyword>
<keyword evidence="8" id="KW-0408">Iron</keyword>
<dbReference type="InterPro" id="IPR001041">
    <property type="entry name" value="2Fe-2S_ferredoxin-type"/>
</dbReference>
<keyword evidence="10" id="KW-0520">NAD</keyword>
<evidence type="ECO:0000256" key="2">
    <source>
        <dbReference type="ARBA" id="ARBA00004370"/>
    </source>
</evidence>
<dbReference type="InterPro" id="IPR036010">
    <property type="entry name" value="2Fe-2S_ferredoxin-like_sf"/>
</dbReference>
<feature type="domain" description="4Fe-4S ferredoxin-type" evidence="14">
    <location>
        <begin position="136"/>
        <end position="169"/>
    </location>
</feature>
<dbReference type="PROSITE" id="PS51839">
    <property type="entry name" value="4FE4S_HC3"/>
    <property type="match status" value="1"/>
</dbReference>
<dbReference type="OrthoDB" id="5287732at2"/>
<dbReference type="InterPro" id="IPR016214">
    <property type="entry name" value="NAD-red_Hydgase_HoxS_gsu"/>
</dbReference>
<evidence type="ECO:0000256" key="9">
    <source>
        <dbReference type="ARBA" id="ARBA00023014"/>
    </source>
</evidence>
<dbReference type="InterPro" id="IPR017896">
    <property type="entry name" value="4Fe4S_Fe-S-bd"/>
</dbReference>
<dbReference type="Gene3D" id="3.10.20.740">
    <property type="match status" value="1"/>
</dbReference>
<comment type="similarity">
    <text evidence="3">Belongs to the complex I 75 kDa subunit family.</text>
</comment>
<evidence type="ECO:0000256" key="10">
    <source>
        <dbReference type="ARBA" id="ARBA00023027"/>
    </source>
</evidence>
<dbReference type="GO" id="GO:0042773">
    <property type="term" value="P:ATP synthesis coupled electron transport"/>
    <property type="evidence" value="ECO:0007669"/>
    <property type="project" value="InterPro"/>
</dbReference>
<comment type="caution">
    <text evidence="16">The sequence shown here is derived from an EMBL/GenBank/DDBJ whole genome shotgun (WGS) entry which is preliminary data.</text>
</comment>
<keyword evidence="7" id="KW-1278">Translocase</keyword>
<dbReference type="InterPro" id="IPR050157">
    <property type="entry name" value="PSI_iron-sulfur_center"/>
</dbReference>
<feature type="domain" description="2Fe-2S ferredoxin-type" evidence="13">
    <location>
        <begin position="1"/>
        <end position="77"/>
    </location>
</feature>
<keyword evidence="17" id="KW-1185">Reference proteome</keyword>
<reference evidence="16 17" key="1">
    <citation type="journal article" date="2017" name="Arch. Microbiol.">
        <title>Mariprofundus micogutta sp. nov., a novel iron-oxidizing zetaproteobacterium isolated from a deep-sea hydrothermal field at the Bayonnaise knoll of the Izu-Ogasawara arc, and a description of Mariprofundales ord. nov. and Zetaproteobacteria classis nov.</title>
        <authorList>
            <person name="Makita H."/>
            <person name="Tanaka E."/>
            <person name="Mitsunobu S."/>
            <person name="Miyazaki M."/>
            <person name="Nunoura T."/>
            <person name="Uematsu K."/>
            <person name="Takaki Y."/>
            <person name="Nishi S."/>
            <person name="Shimamura S."/>
            <person name="Takai K."/>
        </authorList>
    </citation>
    <scope>NUCLEOTIDE SEQUENCE [LARGE SCALE GENOMIC DNA]</scope>
    <source>
        <strain evidence="16 17">ET2</strain>
    </source>
</reference>
<dbReference type="Pfam" id="PF10588">
    <property type="entry name" value="NADH-G_4Fe-4S_3"/>
    <property type="match status" value="1"/>
</dbReference>
<dbReference type="Gene3D" id="3.30.70.20">
    <property type="match status" value="1"/>
</dbReference>
<evidence type="ECO:0000256" key="12">
    <source>
        <dbReference type="ARBA" id="ARBA00034078"/>
    </source>
</evidence>
<dbReference type="GO" id="GO:0016020">
    <property type="term" value="C:membrane"/>
    <property type="evidence" value="ECO:0007669"/>
    <property type="project" value="UniProtKB-SubCell"/>
</dbReference>
<keyword evidence="4" id="KW-0004">4Fe-4S</keyword>
<dbReference type="FunFam" id="3.10.20.740:FF:000004">
    <property type="entry name" value="NADH-quinone oxidoreductase"/>
    <property type="match status" value="1"/>
</dbReference>
<dbReference type="Pfam" id="PF13459">
    <property type="entry name" value="Fer4_15"/>
    <property type="match status" value="1"/>
</dbReference>
<evidence type="ECO:0000313" key="17">
    <source>
        <dbReference type="Proteomes" id="UP000231632"/>
    </source>
</evidence>
<keyword evidence="6" id="KW-0479">Metal-binding</keyword>
<dbReference type="PROSITE" id="PS00642">
    <property type="entry name" value="COMPLEX1_75K_2"/>
    <property type="match status" value="1"/>
</dbReference>
<sequence>MSKTIKIDGIEVPFETGQTIMDAALAADIYIPHLCHKPGLSPHGSCKLCTVDVNGRAVSACTMPAEAGQEIDNNTPELNEVRKSITQMLFVEGNHLCPSCEKSGDCTLQAVAYHLGMLDGHYPQFYPRREVDASHPTLVLDRDRCIMCELCVRASRECDGKDVFAISGRGTSRQLIVNSETGKLADSDIEPDDMAAHICPVGAILIKDHGYEVPIGRRTFDLHSVAETDLEEVILKKTVHHDQDDESVEKEGGVYGV</sequence>
<dbReference type="PIRSF" id="PIRSF000309">
    <property type="entry name" value="NAD_red_hyd_HoxU"/>
    <property type="match status" value="1"/>
</dbReference>
<dbReference type="PANTHER" id="PTHR24960">
    <property type="entry name" value="PHOTOSYSTEM I IRON-SULFUR CENTER-RELATED"/>
    <property type="match status" value="1"/>
</dbReference>
<name>A0A1L8CPZ6_9PROT</name>
<dbReference type="GO" id="GO:0051537">
    <property type="term" value="F:2 iron, 2 sulfur cluster binding"/>
    <property type="evidence" value="ECO:0007669"/>
    <property type="project" value="UniProtKB-KW"/>
</dbReference>
<evidence type="ECO:0000259" key="15">
    <source>
        <dbReference type="PROSITE" id="PS51839"/>
    </source>
</evidence>
<evidence type="ECO:0000256" key="8">
    <source>
        <dbReference type="ARBA" id="ARBA00023004"/>
    </source>
</evidence>
<dbReference type="EMBL" id="BDFD01000018">
    <property type="protein sequence ID" value="GAV20953.1"/>
    <property type="molecule type" value="Genomic_DNA"/>
</dbReference>
<dbReference type="PANTHER" id="PTHR24960:SF84">
    <property type="entry name" value="HYDROGENASE SUBUNIT"/>
    <property type="match status" value="1"/>
</dbReference>
<evidence type="ECO:0000313" key="16">
    <source>
        <dbReference type="EMBL" id="GAV20953.1"/>
    </source>
</evidence>
<gene>
    <name evidence="16" type="ORF">MMIC_P1931</name>
</gene>
<comment type="cofactor">
    <cofactor evidence="12">
        <name>[2Fe-2S] cluster</name>
        <dbReference type="ChEBI" id="CHEBI:190135"/>
    </cofactor>
</comment>
<evidence type="ECO:0000259" key="14">
    <source>
        <dbReference type="PROSITE" id="PS51379"/>
    </source>
</evidence>
<keyword evidence="5" id="KW-0001">2Fe-2S</keyword>
<evidence type="ECO:0000256" key="3">
    <source>
        <dbReference type="ARBA" id="ARBA00005404"/>
    </source>
</evidence>
<dbReference type="EC" id="1.6.5.3" evidence="16"/>
<dbReference type="SMART" id="SM00929">
    <property type="entry name" value="NADH-G_4Fe-4S_3"/>
    <property type="match status" value="1"/>
</dbReference>
<evidence type="ECO:0000256" key="5">
    <source>
        <dbReference type="ARBA" id="ARBA00022714"/>
    </source>
</evidence>
<evidence type="ECO:0000256" key="4">
    <source>
        <dbReference type="ARBA" id="ARBA00022485"/>
    </source>
</evidence>
<dbReference type="SUPFAM" id="SSF54292">
    <property type="entry name" value="2Fe-2S ferredoxin-like"/>
    <property type="match status" value="1"/>
</dbReference>
<comment type="subcellular location">
    <subcellularLocation>
        <location evidence="2">Membrane</location>
    </subcellularLocation>
</comment>
<feature type="domain" description="4Fe-4S His(Cys)3-ligated-type" evidence="15">
    <location>
        <begin position="77"/>
        <end position="116"/>
    </location>
</feature>
<keyword evidence="16" id="KW-0560">Oxidoreductase</keyword>